<proteinExistence type="predicted"/>
<comment type="caution">
    <text evidence="1">The sequence shown here is derived from an EMBL/GenBank/DDBJ whole genome shotgun (WGS) entry which is preliminary data.</text>
</comment>
<evidence type="ECO:0000313" key="2">
    <source>
        <dbReference type="Proteomes" id="UP001162992"/>
    </source>
</evidence>
<protein>
    <submittedName>
        <fullName evidence="1">Uncharacterized protein</fullName>
    </submittedName>
</protein>
<evidence type="ECO:0000313" key="1">
    <source>
        <dbReference type="EMBL" id="KAJ7522725.1"/>
    </source>
</evidence>
<organism evidence="1 2">
    <name type="scientific">Diphasiastrum complanatum</name>
    <name type="common">Issler's clubmoss</name>
    <name type="synonym">Lycopodium complanatum</name>
    <dbReference type="NCBI Taxonomy" id="34168"/>
    <lineage>
        <taxon>Eukaryota</taxon>
        <taxon>Viridiplantae</taxon>
        <taxon>Streptophyta</taxon>
        <taxon>Embryophyta</taxon>
        <taxon>Tracheophyta</taxon>
        <taxon>Lycopodiopsida</taxon>
        <taxon>Lycopodiales</taxon>
        <taxon>Lycopodiaceae</taxon>
        <taxon>Lycopodioideae</taxon>
        <taxon>Diphasiastrum</taxon>
    </lineage>
</organism>
<name>A0ACC2AZ16_DIPCM</name>
<sequence>MATRDLSNFVAAVPVNIVKGSVAVEGRGMVAPLQQAEALQRRWVPDERDAFIAWLRGEFAAANAIIDAMCQHLQMTGKTGEYDFVLACIQQRRFNWTAVLHMQQYFSVAEVVFALQQVALKKQQENNPDNNLLFKKHSGSVEREVRSSSKAGQNGVTAPKDQRYESVNSGNTIIHFAGGENQSRKDSSEEVATESGRRAGERREIKKPIPALPSDNSSARNSTTEARPRQTSANHNVGNSRRGTESGLLPVGEKLLREVANMDRNKDNVHATEKTDCQSVPSSNLEESGGLNGDKASKASSKEDDMQKLTMLKVSRNLSCFVEIEGQMVNLVEGLELYENVVDIHEAAKLVTLANMPQLTGRMGTNKVARSGTEHVLQCVLFWNVGQQKSQKKIVKFNKGPVPTQVSADYGGASSAGHAFISSKRLAKGNVKELIQFGTVPTEVLEDHRSLPFILKEESADPMPAALELVIDRLVRWKIFPANKRPDACIIQILEEGSAMLPSHSHNFEEPFCILPLLSDCSLSLSHAVPSTSSGDSEGFTLSLSIGSVLVLEGKSSDLAQHAVFTSPPKQILLTFGKMLDKASNVNPMDNESSISPDPLVVPGSGKTLETPTRPGSKHPSHSGHGPSFKGNHAPVKVKTVSPLPGVLPVPAVRSPGQIHHTPGAPVFPSNNGNAGAYSTVAVMTPGWSTIPGIRLPSAGTGVFLPFIGGSTGASQTINGTQRQQGIATSLPLSQNMNQPTVPGSSQNGSSAASTVINYSKSSMPVQVLDQDFGQLTERTQLTMIHDS</sequence>
<reference evidence="2" key="1">
    <citation type="journal article" date="2024" name="Proc. Natl. Acad. Sci. U.S.A.">
        <title>Extraordinary preservation of gene collinearity over three hundred million years revealed in homosporous lycophytes.</title>
        <authorList>
            <person name="Li C."/>
            <person name="Wickell D."/>
            <person name="Kuo L.Y."/>
            <person name="Chen X."/>
            <person name="Nie B."/>
            <person name="Liao X."/>
            <person name="Peng D."/>
            <person name="Ji J."/>
            <person name="Jenkins J."/>
            <person name="Williams M."/>
            <person name="Shu S."/>
            <person name="Plott C."/>
            <person name="Barry K."/>
            <person name="Rajasekar S."/>
            <person name="Grimwood J."/>
            <person name="Han X."/>
            <person name="Sun S."/>
            <person name="Hou Z."/>
            <person name="He W."/>
            <person name="Dai G."/>
            <person name="Sun C."/>
            <person name="Schmutz J."/>
            <person name="Leebens-Mack J.H."/>
            <person name="Li F.W."/>
            <person name="Wang L."/>
        </authorList>
    </citation>
    <scope>NUCLEOTIDE SEQUENCE [LARGE SCALE GENOMIC DNA]</scope>
    <source>
        <strain evidence="2">cv. PW_Plant_1</strain>
    </source>
</reference>
<keyword evidence="2" id="KW-1185">Reference proteome</keyword>
<gene>
    <name evidence="1" type="ORF">O6H91_18G024200</name>
</gene>
<accession>A0ACC2AZ16</accession>
<dbReference type="Proteomes" id="UP001162992">
    <property type="component" value="Chromosome 18"/>
</dbReference>
<dbReference type="EMBL" id="CM055109">
    <property type="protein sequence ID" value="KAJ7522725.1"/>
    <property type="molecule type" value="Genomic_DNA"/>
</dbReference>